<sequence>MDSTIGTSTTSKVDATEPDKLERQTEQEQVEHGFWRDIAPYKDISAEEFLSWRWCTKNVIETEDKLFTFLDAALPDEVLCYGSSTKMQSKDYFMADVLKGLKESAMSVRVMPYMMSKINWEDPANDPIFRQFIPLSSILEKDHPMSKYDSLHEKGDTAVSNLVHRYPDKALFLGKLDVHLNKMVRANPGCQDHFKLNKTKLKNVFAYIASQEGLHDIVVSGGDAFYLSPENLEWIGDMLISTPNIRRFRFASKGLAVAPQRFIDPADDWTNALIRVSNKARQAGKHMALHTHFNHPNEISWITEKASLRLLQAGVTVRNQTVLLRNINDNVATMSALIRKLADMVVQPYYIYQCDMTGRVEHFRTPLQTILDLEAQLRGSIAGFMMPNFVVDLPEGGGKRLACSFQSYDRESGVSSFTAPVLTAPDKAGKIYHYYDPVKTPVEEGKTPAEGKTSAEGKTPAEEKTPGETGT</sequence>
<dbReference type="Gene3D" id="3.20.20.70">
    <property type="entry name" value="Aldolase class I"/>
    <property type="match status" value="1"/>
</dbReference>
<evidence type="ECO:0000313" key="3">
    <source>
        <dbReference type="EMBL" id="KAK7757712.1"/>
    </source>
</evidence>
<dbReference type="InterPro" id="IPR013785">
    <property type="entry name" value="Aldolase_TIM"/>
</dbReference>
<accession>A0AAN9YWZ2</accession>
<dbReference type="SUPFAM" id="SSF102114">
    <property type="entry name" value="Radical SAM enzymes"/>
    <property type="match status" value="1"/>
</dbReference>
<dbReference type="EMBL" id="JAKJXP020000001">
    <property type="protein sequence ID" value="KAK7757712.1"/>
    <property type="molecule type" value="Genomic_DNA"/>
</dbReference>
<gene>
    <name evidence="3" type="ORF">SLS62_000090</name>
</gene>
<comment type="caution">
    <text evidence="3">The sequence shown here is derived from an EMBL/GenBank/DDBJ whole genome shotgun (WGS) entry which is preliminary data.</text>
</comment>
<dbReference type="GO" id="GO:0051539">
    <property type="term" value="F:4 iron, 4 sulfur cluster binding"/>
    <property type="evidence" value="ECO:0007669"/>
    <property type="project" value="UniProtKB-KW"/>
</dbReference>
<keyword evidence="1" id="KW-0004">4Fe-4S</keyword>
<feature type="compositionally biased region" description="Polar residues" evidence="2">
    <location>
        <begin position="1"/>
        <end position="13"/>
    </location>
</feature>
<keyword evidence="4" id="KW-1185">Reference proteome</keyword>
<dbReference type="PANTHER" id="PTHR30538">
    <property type="entry name" value="LYSINE 2,3-AMINOMUTASE-RELATED"/>
    <property type="match status" value="1"/>
</dbReference>
<evidence type="ECO:0000313" key="4">
    <source>
        <dbReference type="Proteomes" id="UP001320420"/>
    </source>
</evidence>
<keyword evidence="1" id="KW-0408">Iron</keyword>
<organism evidence="3 4">
    <name type="scientific">Diatrype stigma</name>
    <dbReference type="NCBI Taxonomy" id="117547"/>
    <lineage>
        <taxon>Eukaryota</taxon>
        <taxon>Fungi</taxon>
        <taxon>Dikarya</taxon>
        <taxon>Ascomycota</taxon>
        <taxon>Pezizomycotina</taxon>
        <taxon>Sordariomycetes</taxon>
        <taxon>Xylariomycetidae</taxon>
        <taxon>Xylariales</taxon>
        <taxon>Diatrypaceae</taxon>
        <taxon>Diatrype</taxon>
    </lineage>
</organism>
<feature type="compositionally biased region" description="Basic and acidic residues" evidence="2">
    <location>
        <begin position="441"/>
        <end position="471"/>
    </location>
</feature>
<name>A0AAN9YWZ2_9PEZI</name>
<dbReference type="AlphaFoldDB" id="A0AAN9YWZ2"/>
<dbReference type="InterPro" id="IPR058240">
    <property type="entry name" value="rSAM_sf"/>
</dbReference>
<feature type="region of interest" description="Disordered" evidence="2">
    <location>
        <begin position="1"/>
        <end position="28"/>
    </location>
</feature>
<dbReference type="InterPro" id="IPR003739">
    <property type="entry name" value="Lys_aminomutase/Glu_NH3_mut"/>
</dbReference>
<keyword evidence="1" id="KW-0479">Metal-binding</keyword>
<dbReference type="PANTHER" id="PTHR30538:SF0">
    <property type="entry name" value="L-LYSINE 2,3-AMINOMUTASE AQ_1632-RELATED"/>
    <property type="match status" value="1"/>
</dbReference>
<dbReference type="Proteomes" id="UP001320420">
    <property type="component" value="Unassembled WGS sequence"/>
</dbReference>
<evidence type="ECO:0000256" key="1">
    <source>
        <dbReference type="ARBA" id="ARBA00022485"/>
    </source>
</evidence>
<protein>
    <recommendedName>
        <fullName evidence="5">L-lysine 2,3-aminomutase</fullName>
    </recommendedName>
</protein>
<evidence type="ECO:0008006" key="5">
    <source>
        <dbReference type="Google" id="ProtNLM"/>
    </source>
</evidence>
<keyword evidence="1" id="KW-0411">Iron-sulfur</keyword>
<evidence type="ECO:0000256" key="2">
    <source>
        <dbReference type="SAM" id="MobiDB-lite"/>
    </source>
</evidence>
<feature type="compositionally biased region" description="Basic and acidic residues" evidence="2">
    <location>
        <begin position="14"/>
        <end position="28"/>
    </location>
</feature>
<feature type="region of interest" description="Disordered" evidence="2">
    <location>
        <begin position="440"/>
        <end position="471"/>
    </location>
</feature>
<proteinExistence type="predicted"/>
<reference evidence="3 4" key="1">
    <citation type="submission" date="2024-02" db="EMBL/GenBank/DDBJ databases">
        <title>De novo assembly and annotation of 12 fungi associated with fruit tree decline syndrome in Ontario, Canada.</title>
        <authorList>
            <person name="Sulman M."/>
            <person name="Ellouze W."/>
            <person name="Ilyukhin E."/>
        </authorList>
    </citation>
    <scope>NUCLEOTIDE SEQUENCE [LARGE SCALE GENOMIC DNA]</scope>
    <source>
        <strain evidence="3 4">M11/M66-122</strain>
    </source>
</reference>